<dbReference type="Gene3D" id="3.40.50.300">
    <property type="entry name" value="P-loop containing nucleotide triphosphate hydrolases"/>
    <property type="match status" value="2"/>
</dbReference>
<gene>
    <name evidence="2" type="ORF">Val02_38840</name>
</gene>
<proteinExistence type="predicted"/>
<protein>
    <recommendedName>
        <fullName evidence="4">Rad50/SbcC-type AAA domain-containing protein</fullName>
    </recommendedName>
</protein>
<evidence type="ECO:0000256" key="1">
    <source>
        <dbReference type="SAM" id="Coils"/>
    </source>
</evidence>
<accession>A0A8J3YMV9</accession>
<reference evidence="2" key="1">
    <citation type="submission" date="2021-01" db="EMBL/GenBank/DDBJ databases">
        <title>Whole genome shotgun sequence of Virgisporangium aliadipatigenens NBRC 105644.</title>
        <authorList>
            <person name="Komaki H."/>
            <person name="Tamura T."/>
        </authorList>
    </citation>
    <scope>NUCLEOTIDE SEQUENCE</scope>
    <source>
        <strain evidence="2">NBRC 105644</strain>
    </source>
</reference>
<keyword evidence="1" id="KW-0175">Coiled coil</keyword>
<feature type="coiled-coil region" evidence="1">
    <location>
        <begin position="220"/>
        <end position="258"/>
    </location>
</feature>
<feature type="coiled-coil region" evidence="1">
    <location>
        <begin position="387"/>
        <end position="414"/>
    </location>
</feature>
<evidence type="ECO:0000313" key="3">
    <source>
        <dbReference type="Proteomes" id="UP000619260"/>
    </source>
</evidence>
<dbReference type="Proteomes" id="UP000619260">
    <property type="component" value="Unassembled WGS sequence"/>
</dbReference>
<comment type="caution">
    <text evidence="2">The sequence shown here is derived from an EMBL/GenBank/DDBJ whole genome shotgun (WGS) entry which is preliminary data.</text>
</comment>
<sequence length="615" mass="67047">MLDPFDRAGAVALPRPVRVLRLRIAGTRSVEPLGAFDREFRLDAGLTVLVADNLRGKTSVLELITWCLRGTPRAGLQGVVRSWLSTVECDALVAGRPLEFRLRLRGGTLVEGRVVSADTELVHATDETSYGERVAALMMELLHLEPLESQSSRSASGRNTYGWPSYFGAMYLPAGREPALLGDDVMGGMPGRLLQVFLDLPGAAVLTRLKAFRDSVVSAARAAAADAQRLRDLMARKRAEADRRLTDARAALAELDGKEPVALSTVVDDITRLSRAVVAAEAESRDALKTFDLIKRQRQHDEMRLADLREHDAARQLFYALDPAACPRCEAPVTDERRAAEKRHATCAVCARPLGARDHADDQEVEREAHYRLTASRDAEKLARDNADDHVRRAARLRDALADAERRLTDADGAARMAARSDLAREVARWEGSVAALDSTAIPGAPTHPTEQSVLDAAIDALEAGRNAASERLFDELDRRIADLARRFGFRDLERVQIDKQARLKVFKTGGPVENFSGQSPGERLRLRIAVVVALLQVGHGHGNASHPGFLMIDSPCAEEVQDADAAALLHALERLCAETPDLQILVTTADEGLVRRTLSEATVIAPPAPGAPLW</sequence>
<dbReference type="SUPFAM" id="SSF52540">
    <property type="entry name" value="P-loop containing nucleoside triphosphate hydrolases"/>
    <property type="match status" value="1"/>
</dbReference>
<evidence type="ECO:0000313" key="2">
    <source>
        <dbReference type="EMBL" id="GIJ46998.1"/>
    </source>
</evidence>
<evidence type="ECO:0008006" key="4">
    <source>
        <dbReference type="Google" id="ProtNLM"/>
    </source>
</evidence>
<organism evidence="2 3">
    <name type="scientific">Virgisporangium aliadipatigenens</name>
    <dbReference type="NCBI Taxonomy" id="741659"/>
    <lineage>
        <taxon>Bacteria</taxon>
        <taxon>Bacillati</taxon>
        <taxon>Actinomycetota</taxon>
        <taxon>Actinomycetes</taxon>
        <taxon>Micromonosporales</taxon>
        <taxon>Micromonosporaceae</taxon>
        <taxon>Virgisporangium</taxon>
    </lineage>
</organism>
<dbReference type="AlphaFoldDB" id="A0A8J3YMV9"/>
<keyword evidence="3" id="KW-1185">Reference proteome</keyword>
<name>A0A8J3YMV9_9ACTN</name>
<dbReference type="EMBL" id="BOPF01000013">
    <property type="protein sequence ID" value="GIJ46998.1"/>
    <property type="molecule type" value="Genomic_DNA"/>
</dbReference>
<dbReference type="InterPro" id="IPR027417">
    <property type="entry name" value="P-loop_NTPase"/>
</dbReference>